<evidence type="ECO:0000256" key="6">
    <source>
        <dbReference type="ARBA" id="ARBA00023136"/>
    </source>
</evidence>
<keyword evidence="3" id="KW-0812">Transmembrane</keyword>
<evidence type="ECO:0000313" key="12">
    <source>
        <dbReference type="Ensembl" id="ENSSORP00005025376.1"/>
    </source>
</evidence>
<dbReference type="GO" id="GO:0031295">
    <property type="term" value="P:T cell costimulation"/>
    <property type="evidence" value="ECO:0007669"/>
    <property type="project" value="TreeGrafter"/>
</dbReference>
<keyword evidence="13" id="KW-1185">Reference proteome</keyword>
<keyword evidence="9" id="KW-0325">Glycoprotein</keyword>
<keyword evidence="4 11" id="KW-0732">Signal</keyword>
<dbReference type="SUPFAM" id="SSF48726">
    <property type="entry name" value="Immunoglobulin"/>
    <property type="match status" value="1"/>
</dbReference>
<organism evidence="12 13">
    <name type="scientific">Sphaeramia orbicularis</name>
    <name type="common">orbiculate cardinalfish</name>
    <dbReference type="NCBI Taxonomy" id="375764"/>
    <lineage>
        <taxon>Eukaryota</taxon>
        <taxon>Metazoa</taxon>
        <taxon>Chordata</taxon>
        <taxon>Craniata</taxon>
        <taxon>Vertebrata</taxon>
        <taxon>Euteleostomi</taxon>
        <taxon>Actinopterygii</taxon>
        <taxon>Neopterygii</taxon>
        <taxon>Teleostei</taxon>
        <taxon>Neoteleostei</taxon>
        <taxon>Acanthomorphata</taxon>
        <taxon>Gobiaria</taxon>
        <taxon>Kurtiformes</taxon>
        <taxon>Apogonoidei</taxon>
        <taxon>Apogonidae</taxon>
        <taxon>Apogoninae</taxon>
        <taxon>Sphaeramia</taxon>
    </lineage>
</organism>
<evidence type="ECO:0000256" key="7">
    <source>
        <dbReference type="ARBA" id="ARBA00023157"/>
    </source>
</evidence>
<feature type="signal peptide" evidence="11">
    <location>
        <begin position="1"/>
        <end position="23"/>
    </location>
</feature>
<keyword evidence="7" id="KW-1015">Disulfide bond</keyword>
<dbReference type="GO" id="GO:0006955">
    <property type="term" value="P:immune response"/>
    <property type="evidence" value="ECO:0007669"/>
    <property type="project" value="TreeGrafter"/>
</dbReference>
<keyword evidence="5" id="KW-1133">Transmembrane helix</keyword>
<reference evidence="12" key="2">
    <citation type="submission" date="2025-08" db="UniProtKB">
        <authorList>
            <consortium name="Ensembl"/>
        </authorList>
    </citation>
    <scope>IDENTIFICATION</scope>
</reference>
<feature type="chain" id="PRO_5025591714" description="Ig-like domain-containing protein" evidence="11">
    <location>
        <begin position="24"/>
        <end position="183"/>
    </location>
</feature>
<evidence type="ECO:0008006" key="14">
    <source>
        <dbReference type="Google" id="ProtNLM"/>
    </source>
</evidence>
<dbReference type="PANTHER" id="PTHR25466:SF14">
    <property type="entry name" value="BUTYROPHILIN SUBFAMILY 2 MEMBER A2-LIKE-RELATED"/>
    <property type="match status" value="1"/>
</dbReference>
<dbReference type="GO" id="GO:0071222">
    <property type="term" value="P:cellular response to lipopolysaccharide"/>
    <property type="evidence" value="ECO:0007669"/>
    <property type="project" value="TreeGrafter"/>
</dbReference>
<dbReference type="Gene3D" id="2.60.40.10">
    <property type="entry name" value="Immunoglobulins"/>
    <property type="match status" value="1"/>
</dbReference>
<accession>A0A673A7V9</accession>
<evidence type="ECO:0000256" key="2">
    <source>
        <dbReference type="ARBA" id="ARBA00022475"/>
    </source>
</evidence>
<keyword evidence="6" id="KW-0472">Membrane</keyword>
<dbReference type="GO" id="GO:0007166">
    <property type="term" value="P:cell surface receptor signaling pathway"/>
    <property type="evidence" value="ECO:0007669"/>
    <property type="project" value="TreeGrafter"/>
</dbReference>
<evidence type="ECO:0000256" key="8">
    <source>
        <dbReference type="ARBA" id="ARBA00023170"/>
    </source>
</evidence>
<protein>
    <recommendedName>
        <fullName evidence="14">Ig-like domain-containing protein</fullName>
    </recommendedName>
</protein>
<keyword evidence="10" id="KW-0393">Immunoglobulin domain</keyword>
<dbReference type="PANTHER" id="PTHR25466">
    <property type="entry name" value="T-LYMPHOCYTE ACTIVATION ANTIGEN"/>
    <property type="match status" value="1"/>
</dbReference>
<comment type="subcellular location">
    <subcellularLocation>
        <location evidence="1">Cell membrane</location>
        <topology evidence="1">Single-pass type I membrane protein</topology>
    </subcellularLocation>
</comment>
<sequence length="183" mass="21695">MAVPIRCLLFICLFSVQLVEVDSREESVLLPWKTIAHLTKNSRQISVMWKNLHNQQILVHKYGSGEPDEQDQDYRNRTEMKKHWLRTGDFSLTLKNPMDRDTNEYLCTIYNKDKVLKEKRVVLEVRGQCCRQKMRKLKVSELSDRNVHSQWSGRTMMTGRSMCMRTALTELMNRTINTETEQR</sequence>
<evidence type="ECO:0000256" key="10">
    <source>
        <dbReference type="ARBA" id="ARBA00023319"/>
    </source>
</evidence>
<dbReference type="GO" id="GO:0009897">
    <property type="term" value="C:external side of plasma membrane"/>
    <property type="evidence" value="ECO:0007669"/>
    <property type="project" value="TreeGrafter"/>
</dbReference>
<dbReference type="InParanoid" id="A0A673A7V9"/>
<dbReference type="Ensembl" id="ENSSORT00005026135.1">
    <property type="protein sequence ID" value="ENSSORP00005025376.1"/>
    <property type="gene ID" value="ENSSORG00005012212.1"/>
</dbReference>
<dbReference type="InterPro" id="IPR036179">
    <property type="entry name" value="Ig-like_dom_sf"/>
</dbReference>
<keyword evidence="2" id="KW-1003">Cell membrane</keyword>
<dbReference type="Proteomes" id="UP000472271">
    <property type="component" value="Chromosome 17"/>
</dbReference>
<reference evidence="12" key="3">
    <citation type="submission" date="2025-09" db="UniProtKB">
        <authorList>
            <consortium name="Ensembl"/>
        </authorList>
    </citation>
    <scope>IDENTIFICATION</scope>
</reference>
<evidence type="ECO:0000256" key="1">
    <source>
        <dbReference type="ARBA" id="ARBA00004251"/>
    </source>
</evidence>
<evidence type="ECO:0000256" key="5">
    <source>
        <dbReference type="ARBA" id="ARBA00022989"/>
    </source>
</evidence>
<dbReference type="InterPro" id="IPR013783">
    <property type="entry name" value="Ig-like_fold"/>
</dbReference>
<dbReference type="GO" id="GO:0042102">
    <property type="term" value="P:positive regulation of T cell proliferation"/>
    <property type="evidence" value="ECO:0007669"/>
    <property type="project" value="TreeGrafter"/>
</dbReference>
<name>A0A673A7V9_9TELE</name>
<keyword evidence="8" id="KW-0675">Receptor</keyword>
<proteinExistence type="predicted"/>
<evidence type="ECO:0000256" key="11">
    <source>
        <dbReference type="SAM" id="SignalP"/>
    </source>
</evidence>
<evidence type="ECO:0000256" key="4">
    <source>
        <dbReference type="ARBA" id="ARBA00022729"/>
    </source>
</evidence>
<evidence type="ECO:0000256" key="3">
    <source>
        <dbReference type="ARBA" id="ARBA00022692"/>
    </source>
</evidence>
<dbReference type="InterPro" id="IPR051713">
    <property type="entry name" value="T-cell_Activation_Regulation"/>
</dbReference>
<dbReference type="AlphaFoldDB" id="A0A673A7V9"/>
<reference evidence="12" key="1">
    <citation type="submission" date="2019-06" db="EMBL/GenBank/DDBJ databases">
        <authorList>
            <consortium name="Wellcome Sanger Institute Data Sharing"/>
        </authorList>
    </citation>
    <scope>NUCLEOTIDE SEQUENCE [LARGE SCALE GENOMIC DNA]</scope>
</reference>
<evidence type="ECO:0000313" key="13">
    <source>
        <dbReference type="Proteomes" id="UP000472271"/>
    </source>
</evidence>
<dbReference type="GO" id="GO:0042130">
    <property type="term" value="P:negative regulation of T cell proliferation"/>
    <property type="evidence" value="ECO:0007669"/>
    <property type="project" value="TreeGrafter"/>
</dbReference>
<evidence type="ECO:0000256" key="9">
    <source>
        <dbReference type="ARBA" id="ARBA00023180"/>
    </source>
</evidence>